<feature type="domain" description="Toprim" evidence="1">
    <location>
        <begin position="60"/>
        <end position="140"/>
    </location>
</feature>
<organism evidence="2 3">
    <name type="scientific">Candidatus Falkowbacteria bacterium GW2011_GWF2_39_8</name>
    <dbReference type="NCBI Taxonomy" id="1618642"/>
    <lineage>
        <taxon>Bacteria</taxon>
        <taxon>Candidatus Falkowiibacteriota</taxon>
    </lineage>
</organism>
<dbReference type="InterPro" id="IPR013264">
    <property type="entry name" value="DNAG_N"/>
</dbReference>
<dbReference type="Gene3D" id="3.90.980.10">
    <property type="entry name" value="DNA primase, catalytic core, N-terminal domain"/>
    <property type="match status" value="1"/>
</dbReference>
<evidence type="ECO:0000259" key="1">
    <source>
        <dbReference type="PROSITE" id="PS50880"/>
    </source>
</evidence>
<reference evidence="2 3" key="1">
    <citation type="journal article" date="2015" name="Nature">
        <title>rRNA introns, odd ribosomes, and small enigmatic genomes across a large radiation of phyla.</title>
        <authorList>
            <person name="Brown C.T."/>
            <person name="Hug L.A."/>
            <person name="Thomas B.C."/>
            <person name="Sharon I."/>
            <person name="Castelle C.J."/>
            <person name="Singh A."/>
            <person name="Wilkins M.J."/>
            <person name="Williams K.H."/>
            <person name="Banfield J.F."/>
        </authorList>
    </citation>
    <scope>NUCLEOTIDE SEQUENCE [LARGE SCALE GENOMIC DNA]</scope>
</reference>
<dbReference type="PANTHER" id="PTHR30313:SF2">
    <property type="entry name" value="DNA PRIMASE"/>
    <property type="match status" value="1"/>
</dbReference>
<dbReference type="Pfam" id="PF13155">
    <property type="entry name" value="Toprim_2"/>
    <property type="match status" value="1"/>
</dbReference>
<dbReference type="GO" id="GO:0005737">
    <property type="term" value="C:cytoplasm"/>
    <property type="evidence" value="ECO:0007669"/>
    <property type="project" value="TreeGrafter"/>
</dbReference>
<dbReference type="AlphaFoldDB" id="A0A0G0PU38"/>
<proteinExistence type="predicted"/>
<dbReference type="InterPro" id="IPR006171">
    <property type="entry name" value="TOPRIM_dom"/>
</dbReference>
<dbReference type="EMBL" id="LBXO01000054">
    <property type="protein sequence ID" value="KKR31664.1"/>
    <property type="molecule type" value="Genomic_DNA"/>
</dbReference>
<dbReference type="SMART" id="SM00493">
    <property type="entry name" value="TOPRIM"/>
    <property type="match status" value="1"/>
</dbReference>
<dbReference type="SUPFAM" id="SSF56731">
    <property type="entry name" value="DNA primase core"/>
    <property type="match status" value="1"/>
</dbReference>
<dbReference type="CDD" id="cd03364">
    <property type="entry name" value="TOPRIM_DnaG_primases"/>
    <property type="match status" value="1"/>
</dbReference>
<name>A0A0G0PU38_9BACT</name>
<dbReference type="PROSITE" id="PS50880">
    <property type="entry name" value="TOPRIM"/>
    <property type="match status" value="1"/>
</dbReference>
<dbReference type="InterPro" id="IPR037068">
    <property type="entry name" value="DNA_primase_core_N_sf"/>
</dbReference>
<dbReference type="Gene3D" id="3.40.1360.10">
    <property type="match status" value="1"/>
</dbReference>
<dbReference type="Proteomes" id="UP000034137">
    <property type="component" value="Unassembled WGS sequence"/>
</dbReference>
<protein>
    <submittedName>
        <fullName evidence="2">Primase protein</fullName>
    </submittedName>
</protein>
<dbReference type="PANTHER" id="PTHR30313">
    <property type="entry name" value="DNA PRIMASE"/>
    <property type="match status" value="1"/>
</dbReference>
<comment type="caution">
    <text evidence="2">The sequence shown here is derived from an EMBL/GenBank/DDBJ whole genome shotgun (WGS) entry which is preliminary data.</text>
</comment>
<dbReference type="InterPro" id="IPR034151">
    <property type="entry name" value="TOPRIM_DnaG_bac"/>
</dbReference>
<sequence>MFPIRDVNANVVAFTARVNPEKEATEKMGKYINSPQTMIYDKGKLLFGLDRAKTRIRAEELAIVVEGQMDVITAHQHGFNNVIASSGTALTAEQIGLIARYTKNIALALDSDSAGQKATDAGNRVMKRVEDVSRIVEGEDRYGNIKKFINPSKELSINIKIIEIPSGKDPDECIKKSPEEWKGAVEGAKDIMQYFYDKAFADADLENIENRRKIVADLLPKVAVIGSKDKTEQDFWVRKISQKINVSENALREELGKVRPEAEQPSAVAANNFLKSVAVRSREEMLSEMVLAVALKFPDHLTYLINNLSLDHLIGHGIRGLYNNLVIYYNKSIDNWTQDSQNESGEPGQPQTINYKDFRKWLIDQQIASEALNGDANIVNNQKPKEINQPELLDRLALLADKDFFDYTSEQAKNEIVKIVVLLKKTYLLKQLREVERLIGQTEKQENNEIRLNSLLEDFKLLSDEYKELNKIDQ</sequence>
<gene>
    <name evidence="2" type="ORF">UT64_C0054G0007</name>
</gene>
<dbReference type="InterPro" id="IPR050219">
    <property type="entry name" value="DnaG_primase"/>
</dbReference>
<dbReference type="GO" id="GO:0006269">
    <property type="term" value="P:DNA replication, synthesis of primer"/>
    <property type="evidence" value="ECO:0007669"/>
    <property type="project" value="TreeGrafter"/>
</dbReference>
<accession>A0A0G0PU38</accession>
<dbReference type="PATRIC" id="fig|1618642.3.peg.874"/>
<evidence type="ECO:0000313" key="2">
    <source>
        <dbReference type="EMBL" id="KKR31664.1"/>
    </source>
</evidence>
<evidence type="ECO:0000313" key="3">
    <source>
        <dbReference type="Proteomes" id="UP000034137"/>
    </source>
</evidence>
<dbReference type="Pfam" id="PF08275">
    <property type="entry name" value="DNAG_N"/>
    <property type="match status" value="1"/>
</dbReference>